<dbReference type="GO" id="GO:0016020">
    <property type="term" value="C:membrane"/>
    <property type="evidence" value="ECO:0007669"/>
    <property type="project" value="UniProtKB-SubCell"/>
</dbReference>
<keyword evidence="6 8" id="KW-0472">Membrane</keyword>
<evidence type="ECO:0000259" key="9">
    <source>
        <dbReference type="Pfam" id="PF01545"/>
    </source>
</evidence>
<dbReference type="InterPro" id="IPR036837">
    <property type="entry name" value="Cation_efflux_CTD_sf"/>
</dbReference>
<dbReference type="Proteomes" id="UP000292120">
    <property type="component" value="Unassembled WGS sequence"/>
</dbReference>
<evidence type="ECO:0000256" key="5">
    <source>
        <dbReference type="ARBA" id="ARBA00022989"/>
    </source>
</evidence>
<organism evidence="11 12">
    <name type="scientific">Aquabacterium lacunae</name>
    <dbReference type="NCBI Taxonomy" id="2528630"/>
    <lineage>
        <taxon>Bacteria</taxon>
        <taxon>Pseudomonadati</taxon>
        <taxon>Pseudomonadota</taxon>
        <taxon>Betaproteobacteria</taxon>
        <taxon>Burkholderiales</taxon>
        <taxon>Aquabacterium</taxon>
    </lineage>
</organism>
<dbReference type="RefSeq" id="WP_130968924.1">
    <property type="nucleotide sequence ID" value="NZ_SIXI01000006.1"/>
</dbReference>
<feature type="transmembrane region" description="Helical" evidence="8">
    <location>
        <begin position="32"/>
        <end position="51"/>
    </location>
</feature>
<evidence type="ECO:0000256" key="4">
    <source>
        <dbReference type="ARBA" id="ARBA00022692"/>
    </source>
</evidence>
<comment type="subcellular location">
    <subcellularLocation>
        <location evidence="1">Membrane</location>
        <topology evidence="1">Multi-pass membrane protein</topology>
    </subcellularLocation>
</comment>
<reference evidence="11 12" key="1">
    <citation type="submission" date="2019-02" db="EMBL/GenBank/DDBJ databases">
        <title>Aquabacterium sp. strain KMB7.</title>
        <authorList>
            <person name="Chen W.-M."/>
        </authorList>
    </citation>
    <scope>NUCLEOTIDE SEQUENCE [LARGE SCALE GENOMIC DNA]</scope>
    <source>
        <strain evidence="11 12">KMB7</strain>
    </source>
</reference>
<accession>A0A4Q9GZZ2</accession>
<dbReference type="EMBL" id="SIXI01000006">
    <property type="protein sequence ID" value="TBO28833.1"/>
    <property type="molecule type" value="Genomic_DNA"/>
</dbReference>
<dbReference type="Gene3D" id="3.30.70.1350">
    <property type="entry name" value="Cation efflux protein, cytoplasmic domain"/>
    <property type="match status" value="1"/>
</dbReference>
<dbReference type="InterPro" id="IPR002524">
    <property type="entry name" value="Cation_efflux"/>
</dbReference>
<evidence type="ECO:0000256" key="7">
    <source>
        <dbReference type="SAM" id="MobiDB-lite"/>
    </source>
</evidence>
<dbReference type="FunFam" id="1.20.1510.10:FF:000006">
    <property type="entry name" value="Divalent cation efflux transporter"/>
    <property type="match status" value="1"/>
</dbReference>
<comment type="caution">
    <text evidence="11">The sequence shown here is derived from an EMBL/GenBank/DDBJ whole genome shotgun (WGS) entry which is preliminary data.</text>
</comment>
<keyword evidence="5 8" id="KW-1133">Transmembrane helix</keyword>
<sequence length="323" mass="34918">MSAPVPTDLNPPRDDHEDDSPERAQVARRSTLVSVAVNLVLTVVQVVVGVVAHSSALVADGIHSLSDLLADFVVLLANRHSHQGADDDHHYGHQRYETAASFVVGLLLLAVGAGMLWQAVGKLSAPAEALPPVQSMALWVALFTLVAKEGLFRYMLAMAEKVRSTMLVANAWHARSDAASSLVVALGIGGNLMGYTFLDPVAALIVGLMVTKMGWEFAWDALHDLMDRAVSQEQYEQICHLLMTTPGVNEVHDVRTRKLGDMIAVDAHLTVDANLTVKEGHDITLVARDRLMRSLPVISVMTHLDPDDPTHRAAREASTQLGS</sequence>
<feature type="transmembrane region" description="Helical" evidence="8">
    <location>
        <begin position="98"/>
        <end position="117"/>
    </location>
</feature>
<proteinExistence type="inferred from homology"/>
<dbReference type="InterPro" id="IPR050291">
    <property type="entry name" value="CDF_Transporter"/>
</dbReference>
<dbReference type="SUPFAM" id="SSF161111">
    <property type="entry name" value="Cation efflux protein transmembrane domain-like"/>
    <property type="match status" value="1"/>
</dbReference>
<dbReference type="Gene3D" id="1.20.1510.10">
    <property type="entry name" value="Cation efflux protein transmembrane domain"/>
    <property type="match status" value="1"/>
</dbReference>
<dbReference type="NCBIfam" id="TIGR01297">
    <property type="entry name" value="CDF"/>
    <property type="match status" value="1"/>
</dbReference>
<feature type="transmembrane region" description="Helical" evidence="8">
    <location>
        <begin position="137"/>
        <end position="156"/>
    </location>
</feature>
<evidence type="ECO:0000256" key="3">
    <source>
        <dbReference type="ARBA" id="ARBA00022448"/>
    </source>
</evidence>
<dbReference type="InterPro" id="IPR027470">
    <property type="entry name" value="Cation_efflux_CTD"/>
</dbReference>
<keyword evidence="4 8" id="KW-0812">Transmembrane</keyword>
<evidence type="ECO:0000313" key="12">
    <source>
        <dbReference type="Proteomes" id="UP000292120"/>
    </source>
</evidence>
<keyword evidence="3" id="KW-0813">Transport</keyword>
<dbReference type="GO" id="GO:0008324">
    <property type="term" value="F:monoatomic cation transmembrane transporter activity"/>
    <property type="evidence" value="ECO:0007669"/>
    <property type="project" value="InterPro"/>
</dbReference>
<feature type="transmembrane region" description="Helical" evidence="8">
    <location>
        <begin position="177"/>
        <end position="195"/>
    </location>
</feature>
<evidence type="ECO:0000313" key="11">
    <source>
        <dbReference type="EMBL" id="TBO28833.1"/>
    </source>
</evidence>
<feature type="region of interest" description="Disordered" evidence="7">
    <location>
        <begin position="1"/>
        <end position="25"/>
    </location>
</feature>
<evidence type="ECO:0000256" key="1">
    <source>
        <dbReference type="ARBA" id="ARBA00004141"/>
    </source>
</evidence>
<comment type="similarity">
    <text evidence="2">Belongs to the cation diffusion facilitator (CDF) transporter (TC 2.A.4) family.</text>
</comment>
<dbReference type="AlphaFoldDB" id="A0A4Q9GZZ2"/>
<dbReference type="Pfam" id="PF16916">
    <property type="entry name" value="ZT_dimer"/>
    <property type="match status" value="1"/>
</dbReference>
<dbReference type="Pfam" id="PF01545">
    <property type="entry name" value="Cation_efflux"/>
    <property type="match status" value="1"/>
</dbReference>
<evidence type="ECO:0000256" key="6">
    <source>
        <dbReference type="ARBA" id="ARBA00023136"/>
    </source>
</evidence>
<feature type="domain" description="Cation efflux protein transmembrane" evidence="9">
    <location>
        <begin position="32"/>
        <end position="226"/>
    </location>
</feature>
<name>A0A4Q9GZZ2_9BURK</name>
<feature type="domain" description="Cation efflux protein cytoplasmic" evidence="10">
    <location>
        <begin position="231"/>
        <end position="306"/>
    </location>
</feature>
<dbReference type="OrthoDB" id="9806522at2"/>
<keyword evidence="12" id="KW-1185">Reference proteome</keyword>
<protein>
    <submittedName>
        <fullName evidence="11">Cation transporter</fullName>
    </submittedName>
</protein>
<dbReference type="PANTHER" id="PTHR43840:SF15">
    <property type="entry name" value="MITOCHONDRIAL METAL TRANSPORTER 1-RELATED"/>
    <property type="match status" value="1"/>
</dbReference>
<gene>
    <name evidence="11" type="ORF">EYS42_14590</name>
</gene>
<dbReference type="SUPFAM" id="SSF160240">
    <property type="entry name" value="Cation efflux protein cytoplasmic domain-like"/>
    <property type="match status" value="1"/>
</dbReference>
<dbReference type="InterPro" id="IPR058533">
    <property type="entry name" value="Cation_efflux_TM"/>
</dbReference>
<evidence type="ECO:0000256" key="8">
    <source>
        <dbReference type="SAM" id="Phobius"/>
    </source>
</evidence>
<evidence type="ECO:0000259" key="10">
    <source>
        <dbReference type="Pfam" id="PF16916"/>
    </source>
</evidence>
<dbReference type="PANTHER" id="PTHR43840">
    <property type="entry name" value="MITOCHONDRIAL METAL TRANSPORTER 1-RELATED"/>
    <property type="match status" value="1"/>
</dbReference>
<evidence type="ECO:0000256" key="2">
    <source>
        <dbReference type="ARBA" id="ARBA00008114"/>
    </source>
</evidence>
<dbReference type="InterPro" id="IPR027469">
    <property type="entry name" value="Cation_efflux_TMD_sf"/>
</dbReference>